<reference evidence="2" key="1">
    <citation type="journal article" date="2020" name="Stud. Mycol.">
        <title>101 Dothideomycetes genomes: a test case for predicting lifestyles and emergence of pathogens.</title>
        <authorList>
            <person name="Haridas S."/>
            <person name="Albert R."/>
            <person name="Binder M."/>
            <person name="Bloem J."/>
            <person name="Labutti K."/>
            <person name="Salamov A."/>
            <person name="Andreopoulos B."/>
            <person name="Baker S."/>
            <person name="Barry K."/>
            <person name="Bills G."/>
            <person name="Bluhm B."/>
            <person name="Cannon C."/>
            <person name="Castanera R."/>
            <person name="Culley D."/>
            <person name="Daum C."/>
            <person name="Ezra D."/>
            <person name="Gonzalez J."/>
            <person name="Henrissat B."/>
            <person name="Kuo A."/>
            <person name="Liang C."/>
            <person name="Lipzen A."/>
            <person name="Lutzoni F."/>
            <person name="Magnuson J."/>
            <person name="Mondo S."/>
            <person name="Nolan M."/>
            <person name="Ohm R."/>
            <person name="Pangilinan J."/>
            <person name="Park H.-J."/>
            <person name="Ramirez L."/>
            <person name="Alfaro M."/>
            <person name="Sun H."/>
            <person name="Tritt A."/>
            <person name="Yoshinaga Y."/>
            <person name="Zwiers L.-H."/>
            <person name="Turgeon B."/>
            <person name="Goodwin S."/>
            <person name="Spatafora J."/>
            <person name="Crous P."/>
            <person name="Grigoriev I."/>
        </authorList>
    </citation>
    <scope>NUCLEOTIDE SEQUENCE</scope>
    <source>
        <strain evidence="2">CBS 675.92</strain>
    </source>
</reference>
<name>A0A6A5U993_9PLEO</name>
<dbReference type="AlphaFoldDB" id="A0A6A5U993"/>
<feature type="compositionally biased region" description="Basic residues" evidence="1">
    <location>
        <begin position="106"/>
        <end position="118"/>
    </location>
</feature>
<protein>
    <submittedName>
        <fullName evidence="2">Uncharacterized protein</fullName>
    </submittedName>
</protein>
<dbReference type="Proteomes" id="UP000800035">
    <property type="component" value="Unassembled WGS sequence"/>
</dbReference>
<accession>A0A6A5U993</accession>
<feature type="compositionally biased region" description="Gly residues" evidence="1">
    <location>
        <begin position="131"/>
        <end position="170"/>
    </location>
</feature>
<feature type="region of interest" description="Disordered" evidence="1">
    <location>
        <begin position="1"/>
        <end position="84"/>
    </location>
</feature>
<organism evidence="2 3">
    <name type="scientific">Byssothecium circinans</name>
    <dbReference type="NCBI Taxonomy" id="147558"/>
    <lineage>
        <taxon>Eukaryota</taxon>
        <taxon>Fungi</taxon>
        <taxon>Dikarya</taxon>
        <taxon>Ascomycota</taxon>
        <taxon>Pezizomycotina</taxon>
        <taxon>Dothideomycetes</taxon>
        <taxon>Pleosporomycetidae</taxon>
        <taxon>Pleosporales</taxon>
        <taxon>Massarineae</taxon>
        <taxon>Massarinaceae</taxon>
        <taxon>Byssothecium</taxon>
    </lineage>
</organism>
<evidence type="ECO:0000313" key="3">
    <source>
        <dbReference type="Proteomes" id="UP000800035"/>
    </source>
</evidence>
<feature type="region of interest" description="Disordered" evidence="1">
    <location>
        <begin position="100"/>
        <end position="170"/>
    </location>
</feature>
<evidence type="ECO:0000313" key="2">
    <source>
        <dbReference type="EMBL" id="KAF1960559.1"/>
    </source>
</evidence>
<feature type="compositionally biased region" description="Polar residues" evidence="1">
    <location>
        <begin position="51"/>
        <end position="84"/>
    </location>
</feature>
<keyword evidence="3" id="KW-1185">Reference proteome</keyword>
<gene>
    <name evidence="2" type="ORF">CC80DRAFT_259535</name>
</gene>
<proteinExistence type="predicted"/>
<sequence length="170" mass="16312">MGCASSKPSKRNVSSDHTSHAVPTSAIPAPQTSTPMPDAEQATFKNKDTGTEANTSPTSKPSQSKNATPVSMPSGNTTGVNNTGYQTSSYLAATAVYDDVPSAGHSHSHSHSHPHSSHHSSGAGYDSHQGSGLGSGGHSGGYSGGGGGGGDSGGGGGGGGGDSGGGSSGF</sequence>
<evidence type="ECO:0000256" key="1">
    <source>
        <dbReference type="SAM" id="MobiDB-lite"/>
    </source>
</evidence>
<dbReference type="EMBL" id="ML976982">
    <property type="protein sequence ID" value="KAF1960559.1"/>
    <property type="molecule type" value="Genomic_DNA"/>
</dbReference>